<evidence type="ECO:0000256" key="7">
    <source>
        <dbReference type="ARBA" id="ARBA00022840"/>
    </source>
</evidence>
<dbReference type="InterPro" id="IPR017441">
    <property type="entry name" value="Protein_kinase_ATP_BS"/>
</dbReference>
<protein>
    <recommendedName>
        <fullName evidence="2">non-specific serine/threonine protein kinase</fullName>
        <ecNumber evidence="2">2.7.11.1</ecNumber>
    </recommendedName>
</protein>
<feature type="compositionally biased region" description="Low complexity" evidence="11">
    <location>
        <begin position="94"/>
        <end position="109"/>
    </location>
</feature>
<evidence type="ECO:0000256" key="9">
    <source>
        <dbReference type="ARBA" id="ARBA00048679"/>
    </source>
</evidence>
<dbReference type="PROSITE" id="PS50011">
    <property type="entry name" value="PROTEIN_KINASE_DOM"/>
    <property type="match status" value="1"/>
</dbReference>
<keyword evidence="3" id="KW-0723">Serine/threonine-protein kinase</keyword>
<feature type="domain" description="Protein kinase" evidence="12">
    <location>
        <begin position="188"/>
        <end position="448"/>
    </location>
</feature>
<dbReference type="Gene3D" id="3.30.200.20">
    <property type="entry name" value="Phosphorylase Kinase, domain 1"/>
    <property type="match status" value="1"/>
</dbReference>
<dbReference type="EC" id="2.7.11.1" evidence="2"/>
<reference evidence="14" key="1">
    <citation type="submission" date="2024-04" db="EMBL/GenBank/DDBJ databases">
        <title>Salinicola lusitanus LLJ914,a marine bacterium isolated from the Okinawa Trough.</title>
        <authorList>
            <person name="Li J."/>
        </authorList>
    </citation>
    <scope>NUCLEOTIDE SEQUENCE [LARGE SCALE GENOMIC DNA]</scope>
</reference>
<evidence type="ECO:0000313" key="13">
    <source>
        <dbReference type="EMBL" id="KAK7945372.1"/>
    </source>
</evidence>
<accession>A0AAW0QBT3</accession>
<comment type="catalytic activity">
    <reaction evidence="9">
        <text>L-seryl-[protein] + ATP = O-phospho-L-seryl-[protein] + ADP + H(+)</text>
        <dbReference type="Rhea" id="RHEA:17989"/>
        <dbReference type="Rhea" id="RHEA-COMP:9863"/>
        <dbReference type="Rhea" id="RHEA-COMP:11604"/>
        <dbReference type="ChEBI" id="CHEBI:15378"/>
        <dbReference type="ChEBI" id="CHEBI:29999"/>
        <dbReference type="ChEBI" id="CHEBI:30616"/>
        <dbReference type="ChEBI" id="CHEBI:83421"/>
        <dbReference type="ChEBI" id="CHEBI:456216"/>
        <dbReference type="EC" id="2.7.11.1"/>
    </reaction>
</comment>
<dbReference type="GO" id="GO:0005737">
    <property type="term" value="C:cytoplasm"/>
    <property type="evidence" value="ECO:0007669"/>
    <property type="project" value="TreeGrafter"/>
</dbReference>
<gene>
    <name evidence="13" type="ORF">WMY93_001100</name>
</gene>
<dbReference type="PROSITE" id="PS00107">
    <property type="entry name" value="PROTEIN_KINASE_ATP"/>
    <property type="match status" value="1"/>
</dbReference>
<dbReference type="Proteomes" id="UP001460270">
    <property type="component" value="Unassembled WGS sequence"/>
</dbReference>
<name>A0AAW0QBT3_9GOBI</name>
<evidence type="ECO:0000256" key="8">
    <source>
        <dbReference type="ARBA" id="ARBA00047899"/>
    </source>
</evidence>
<dbReference type="Gene3D" id="1.10.510.10">
    <property type="entry name" value="Transferase(Phosphotransferase) domain 1"/>
    <property type="match status" value="1"/>
</dbReference>
<evidence type="ECO:0000256" key="10">
    <source>
        <dbReference type="PROSITE-ProRule" id="PRU10141"/>
    </source>
</evidence>
<evidence type="ECO:0000256" key="5">
    <source>
        <dbReference type="ARBA" id="ARBA00022741"/>
    </source>
</evidence>
<evidence type="ECO:0000313" key="14">
    <source>
        <dbReference type="Proteomes" id="UP001460270"/>
    </source>
</evidence>
<evidence type="ECO:0000256" key="6">
    <source>
        <dbReference type="ARBA" id="ARBA00022777"/>
    </source>
</evidence>
<dbReference type="InterPro" id="IPR051138">
    <property type="entry name" value="PIM_Ser/Thr_kinase"/>
</dbReference>
<evidence type="ECO:0000256" key="4">
    <source>
        <dbReference type="ARBA" id="ARBA00022679"/>
    </source>
</evidence>
<proteinExistence type="inferred from homology"/>
<dbReference type="Pfam" id="PF00069">
    <property type="entry name" value="Pkinase"/>
    <property type="match status" value="1"/>
</dbReference>
<evidence type="ECO:0000256" key="1">
    <source>
        <dbReference type="ARBA" id="ARBA00005505"/>
    </source>
</evidence>
<feature type="compositionally biased region" description="Low complexity" evidence="11">
    <location>
        <begin position="9"/>
        <end position="21"/>
    </location>
</feature>
<evidence type="ECO:0000256" key="3">
    <source>
        <dbReference type="ARBA" id="ARBA00022527"/>
    </source>
</evidence>
<keyword evidence="4" id="KW-0808">Transferase</keyword>
<evidence type="ECO:0000256" key="11">
    <source>
        <dbReference type="SAM" id="MobiDB-lite"/>
    </source>
</evidence>
<organism evidence="13 14">
    <name type="scientific">Mugilogobius chulae</name>
    <name type="common">yellowstripe goby</name>
    <dbReference type="NCBI Taxonomy" id="88201"/>
    <lineage>
        <taxon>Eukaryota</taxon>
        <taxon>Metazoa</taxon>
        <taxon>Chordata</taxon>
        <taxon>Craniata</taxon>
        <taxon>Vertebrata</taxon>
        <taxon>Euteleostomi</taxon>
        <taxon>Actinopterygii</taxon>
        <taxon>Neopterygii</taxon>
        <taxon>Teleostei</taxon>
        <taxon>Neoteleostei</taxon>
        <taxon>Acanthomorphata</taxon>
        <taxon>Gobiaria</taxon>
        <taxon>Gobiiformes</taxon>
        <taxon>Gobioidei</taxon>
        <taxon>Gobiidae</taxon>
        <taxon>Gobionellinae</taxon>
        <taxon>Mugilogobius</taxon>
    </lineage>
</organism>
<dbReference type="GO" id="GO:0043066">
    <property type="term" value="P:negative regulation of apoptotic process"/>
    <property type="evidence" value="ECO:0007669"/>
    <property type="project" value="TreeGrafter"/>
</dbReference>
<dbReference type="GO" id="GO:0005524">
    <property type="term" value="F:ATP binding"/>
    <property type="evidence" value="ECO:0007669"/>
    <property type="project" value="UniProtKB-UniRule"/>
</dbReference>
<dbReference type="GO" id="GO:0004674">
    <property type="term" value="F:protein serine/threonine kinase activity"/>
    <property type="evidence" value="ECO:0007669"/>
    <property type="project" value="UniProtKB-KW"/>
</dbReference>
<comment type="catalytic activity">
    <reaction evidence="8">
        <text>L-threonyl-[protein] + ATP = O-phospho-L-threonyl-[protein] + ADP + H(+)</text>
        <dbReference type="Rhea" id="RHEA:46608"/>
        <dbReference type="Rhea" id="RHEA-COMP:11060"/>
        <dbReference type="Rhea" id="RHEA-COMP:11605"/>
        <dbReference type="ChEBI" id="CHEBI:15378"/>
        <dbReference type="ChEBI" id="CHEBI:30013"/>
        <dbReference type="ChEBI" id="CHEBI:30616"/>
        <dbReference type="ChEBI" id="CHEBI:61977"/>
        <dbReference type="ChEBI" id="CHEBI:456216"/>
        <dbReference type="EC" id="2.7.11.1"/>
    </reaction>
</comment>
<dbReference type="SUPFAM" id="SSF56112">
    <property type="entry name" value="Protein kinase-like (PK-like)"/>
    <property type="match status" value="1"/>
</dbReference>
<evidence type="ECO:0000259" key="12">
    <source>
        <dbReference type="PROSITE" id="PS50011"/>
    </source>
</evidence>
<keyword evidence="14" id="KW-1185">Reference proteome</keyword>
<dbReference type="PANTHER" id="PTHR22984:SF11">
    <property type="entry name" value="AURORA KINASE-RELATED"/>
    <property type="match status" value="1"/>
</dbReference>
<dbReference type="InterPro" id="IPR000719">
    <property type="entry name" value="Prot_kinase_dom"/>
</dbReference>
<comment type="caution">
    <text evidence="13">The sequence shown here is derived from an EMBL/GenBank/DDBJ whole genome shotgun (WGS) entry which is preliminary data.</text>
</comment>
<keyword evidence="6" id="KW-0418">Kinase</keyword>
<dbReference type="InterPro" id="IPR011009">
    <property type="entry name" value="Kinase-like_dom_sf"/>
</dbReference>
<feature type="region of interest" description="Disordered" evidence="11">
    <location>
        <begin position="1"/>
        <end position="150"/>
    </location>
</feature>
<dbReference type="GO" id="GO:0007346">
    <property type="term" value="P:regulation of mitotic cell cycle"/>
    <property type="evidence" value="ECO:0007669"/>
    <property type="project" value="TreeGrafter"/>
</dbReference>
<keyword evidence="5 10" id="KW-0547">Nucleotide-binding</keyword>
<dbReference type="AlphaFoldDB" id="A0AAW0QBT3"/>
<dbReference type="PANTHER" id="PTHR22984">
    <property type="entry name" value="SERINE/THREONINE-PROTEIN KINASE PIM"/>
    <property type="match status" value="1"/>
</dbReference>
<dbReference type="SMART" id="SM00220">
    <property type="entry name" value="S_TKc"/>
    <property type="match status" value="1"/>
</dbReference>
<comment type="similarity">
    <text evidence="1">Belongs to the protein kinase superfamily. CAMK Ser/Thr protein kinase family. PIM subfamily.</text>
</comment>
<feature type="binding site" evidence="10">
    <location>
        <position position="217"/>
    </location>
    <ligand>
        <name>ATP</name>
        <dbReference type="ChEBI" id="CHEBI:30616"/>
    </ligand>
</feature>
<evidence type="ECO:0000256" key="2">
    <source>
        <dbReference type="ARBA" id="ARBA00012513"/>
    </source>
</evidence>
<dbReference type="EMBL" id="JBBPFD010000001">
    <property type="protein sequence ID" value="KAK7945372.1"/>
    <property type="molecule type" value="Genomic_DNA"/>
</dbReference>
<keyword evidence="7 10" id="KW-0067">ATP-binding</keyword>
<sequence>MAPKRKSDSSASSEAFQASSSGEEDEPRTVKRRRTSESSTENSEDINSSDEFNVISGRRFSKRKADDEDPEEGTSQSSDERIRKRRRLTEDQSDNSSNNSDVESEQNVSPVPARNQRRKGRKRRGKKKKIKKKKGRRGRGKKKGRDRAQQELVYEEILDEMEDEADFDPNDSLVLALKGDYRQFKSKYLKQEVIGKGGFGTVFAGVRKSDGLSVAIKQIVKRQMLFTTVTGHSGREYQIPSEVVLLLQAGGDDTRLGMNAAVSLIEWFELRTQIVVVMERPAESMNLRDLVNSMQDDLTEDMSRYELMYAVVKGTAELLDKEVFHRDLKCDNILAQMDGEESYRVRLWTSAVAACWHQSTPGTVDYAPPEFFCEGSYKAEPTCVWQLGAMLYEILHTGKSFNTHEYLEKKIKFKRGISKDCRHFLKSCLKTMPSERIRLRQLQHHPWF</sequence>
<feature type="compositionally biased region" description="Basic residues" evidence="11">
    <location>
        <begin position="115"/>
        <end position="145"/>
    </location>
</feature>